<accession>A0ACB7UQ95</accession>
<dbReference type="EMBL" id="CM037024">
    <property type="protein sequence ID" value="KAH7662923.1"/>
    <property type="molecule type" value="Genomic_DNA"/>
</dbReference>
<organism evidence="1 2">
    <name type="scientific">Dioscorea alata</name>
    <name type="common">Purple yam</name>
    <dbReference type="NCBI Taxonomy" id="55571"/>
    <lineage>
        <taxon>Eukaryota</taxon>
        <taxon>Viridiplantae</taxon>
        <taxon>Streptophyta</taxon>
        <taxon>Embryophyta</taxon>
        <taxon>Tracheophyta</taxon>
        <taxon>Spermatophyta</taxon>
        <taxon>Magnoliopsida</taxon>
        <taxon>Liliopsida</taxon>
        <taxon>Dioscoreales</taxon>
        <taxon>Dioscoreaceae</taxon>
        <taxon>Dioscorea</taxon>
    </lineage>
</organism>
<keyword evidence="1" id="KW-0813">Transport</keyword>
<keyword evidence="1" id="KW-0406">Ion transport</keyword>
<comment type="caution">
    <text evidence="1">The sequence shown here is derived from an EMBL/GenBank/DDBJ whole genome shotgun (WGS) entry which is preliminary data.</text>
</comment>
<sequence>MAETSSPAIAGESQPSIPTSSIVSINVGGELFQTTTQTLSAAGAGSILATLPAGSVSFFDRDPSLFSSLLSLLRSSSPPANPSDLLPELRFFSIDPLLVLPKFDPFSLQRSLLLPLHGRDHPSALAAGAGSIHAGHGGKITTFDSTLSRRATVLTPLPAIDSLLSISPSLVAAGASDFPSVHLINIPSGHVNQTLDWSPTPLNSSPPSIVQALTSSPDHLFASFESSRRTSNAIVAFDLNTFTPATEIARREIYGAELDSGIPATQLKWVESLKLLMAAGSHAGPSGLTGDIRLWDVRSGAAVWESPEKVDCYADVTVCDGLLGIFKIGLYSGEVFVMDLRKIGSGESSWMCLGDQRKGIVNGRKEGNGCRIESNGNQVFVSRGEEVEMWSSVSMAGAGEKVMKKNLMGKTEKHSRNRIVHMAFGCNRMVIARKDEHCVEVWQSSC</sequence>
<protein>
    <submittedName>
        <fullName evidence="1">Potassium channel tetramerization-type BTB domain-containing protein</fullName>
    </submittedName>
</protein>
<evidence type="ECO:0000313" key="1">
    <source>
        <dbReference type="EMBL" id="KAH7662923.1"/>
    </source>
</evidence>
<reference evidence="2" key="1">
    <citation type="journal article" date="2022" name="Nat. Commun.">
        <title>Chromosome evolution and the genetic basis of agronomically important traits in greater yam.</title>
        <authorList>
            <person name="Bredeson J.V."/>
            <person name="Lyons J.B."/>
            <person name="Oniyinde I.O."/>
            <person name="Okereke N.R."/>
            <person name="Kolade O."/>
            <person name="Nnabue I."/>
            <person name="Nwadili C.O."/>
            <person name="Hribova E."/>
            <person name="Parker M."/>
            <person name="Nwogha J."/>
            <person name="Shu S."/>
            <person name="Carlson J."/>
            <person name="Kariba R."/>
            <person name="Muthemba S."/>
            <person name="Knop K."/>
            <person name="Barton G.J."/>
            <person name="Sherwood A.V."/>
            <person name="Lopez-Montes A."/>
            <person name="Asiedu R."/>
            <person name="Jamnadass R."/>
            <person name="Muchugi A."/>
            <person name="Goodstein D."/>
            <person name="Egesi C.N."/>
            <person name="Featherston J."/>
            <person name="Asfaw A."/>
            <person name="Simpson G.G."/>
            <person name="Dolezel J."/>
            <person name="Hendre P.S."/>
            <person name="Van Deynze A."/>
            <person name="Kumar P.L."/>
            <person name="Obidiegwu J.E."/>
            <person name="Bhattacharjee R."/>
            <person name="Rokhsar D.S."/>
        </authorList>
    </citation>
    <scope>NUCLEOTIDE SEQUENCE [LARGE SCALE GENOMIC DNA]</scope>
    <source>
        <strain evidence="2">cv. TDa95/00328</strain>
    </source>
</reference>
<gene>
    <name evidence="1" type="ORF">IHE45_14G019400</name>
</gene>
<proteinExistence type="predicted"/>
<dbReference type="Proteomes" id="UP000827976">
    <property type="component" value="Chromosome 14"/>
</dbReference>
<name>A0ACB7UQ95_DIOAL</name>
<evidence type="ECO:0000313" key="2">
    <source>
        <dbReference type="Proteomes" id="UP000827976"/>
    </source>
</evidence>
<keyword evidence="2" id="KW-1185">Reference proteome</keyword>
<keyword evidence="1" id="KW-0407">Ion channel</keyword>